<feature type="compositionally biased region" description="Basic and acidic residues" evidence="1">
    <location>
        <begin position="49"/>
        <end position="60"/>
    </location>
</feature>
<accession>A0A1B1KHI2</accession>
<feature type="region of interest" description="Disordered" evidence="1">
    <location>
        <begin position="49"/>
        <end position="73"/>
    </location>
</feature>
<dbReference type="AlphaFoldDB" id="A0A1B1KHI2"/>
<evidence type="ECO:0000313" key="3">
    <source>
        <dbReference type="Proteomes" id="UP000186108"/>
    </source>
</evidence>
<organism evidence="2 3">
    <name type="scientific">Rhodococcus opacus</name>
    <name type="common">Nocardia opaca</name>
    <dbReference type="NCBI Taxonomy" id="37919"/>
    <lineage>
        <taxon>Bacteria</taxon>
        <taxon>Bacillati</taxon>
        <taxon>Actinomycetota</taxon>
        <taxon>Actinomycetes</taxon>
        <taxon>Mycobacteriales</taxon>
        <taxon>Nocardiaceae</taxon>
        <taxon>Rhodococcus</taxon>
    </lineage>
</organism>
<proteinExistence type="predicted"/>
<protein>
    <submittedName>
        <fullName evidence="2">Uncharacterized protein</fullName>
    </submittedName>
</protein>
<reference evidence="2 3" key="1">
    <citation type="submission" date="2014-07" db="EMBL/GenBank/DDBJ databases">
        <authorList>
            <person name="Zhang J.E."/>
            <person name="Yang H."/>
            <person name="Guo J."/>
            <person name="Deng Z."/>
            <person name="Luo H."/>
            <person name="Luo M."/>
            <person name="Zhao B."/>
        </authorList>
    </citation>
    <scope>NUCLEOTIDE SEQUENCE [LARGE SCALE GENOMIC DNA]</scope>
    <source>
        <strain evidence="2 3">1CP</strain>
        <plasmid evidence="3">Plasmid pr1cp1</plasmid>
    </source>
</reference>
<keyword evidence="2" id="KW-0614">Plasmid</keyword>
<evidence type="ECO:0000313" key="2">
    <source>
        <dbReference type="EMBL" id="ANS32071.1"/>
    </source>
</evidence>
<sequence>MDPFEFVAHIPCPHCPHCRVGIGERCVTKDGYVRKIPCLHRVKLAKWPDTEELPDHRSDSDRDDGEQGDSRDE</sequence>
<dbReference type="Proteomes" id="UP000186108">
    <property type="component" value="Plasmid pR1CP1"/>
</dbReference>
<geneLocation type="plasmid" evidence="3">
    <name>pr1cp1</name>
</geneLocation>
<name>A0A1B1KHI2_RHOOP</name>
<dbReference type="EMBL" id="CP009112">
    <property type="protein sequence ID" value="ANS32071.1"/>
    <property type="molecule type" value="Genomic_DNA"/>
</dbReference>
<gene>
    <name evidence="2" type="ORF">R1CP_37335</name>
</gene>
<evidence type="ECO:0000256" key="1">
    <source>
        <dbReference type="SAM" id="MobiDB-lite"/>
    </source>
</evidence>